<dbReference type="SUPFAM" id="SSF81901">
    <property type="entry name" value="HCP-like"/>
    <property type="match status" value="2"/>
</dbReference>
<dbReference type="InterPro" id="IPR011990">
    <property type="entry name" value="TPR-like_helical_dom_sf"/>
</dbReference>
<dbReference type="SMART" id="SM00671">
    <property type="entry name" value="SEL1"/>
    <property type="match status" value="8"/>
</dbReference>
<evidence type="ECO:0000313" key="4">
    <source>
        <dbReference type="Proteomes" id="UP000054558"/>
    </source>
</evidence>
<proteinExistence type="inferred from homology"/>
<keyword evidence="4" id="KW-1185">Reference proteome</keyword>
<accession>A0A1Y1I5H8</accession>
<dbReference type="Pfam" id="PF08238">
    <property type="entry name" value="Sel1"/>
    <property type="match status" value="8"/>
</dbReference>
<sequence>MGDQQVQAGRTDGVTARVKNAAQKSEAQVRCPDIWKHARRGDAWSQRELGLLYSKGYIGQDYEAAAHWYKKAASQGDAVAQRELGLLYQCGHGVQQSYEEAIIWFKKSADQGEALGQCNLGRMYGRGYGVQQNYEEAVNWFKKSADQGEAFGQLCLGEMYGLGYGVQQDYEEAASWFQKSADKGSARGQYALGELYARGHGVQQTFDKALYWLRKSADQGDARGQAALGELYELGHGVEQSCEVAACWYQKAADQGHALSQFNLGELYAEGLGLPQDWRKAFALFEAAARIPKRLDAQLSLAWLLWTGTGGVQQDRVRAEALCATVRDTEGYKKKLAGNTVVGPFWPGVLAWFNNWVEHGSDGKEALLETPKSLPSKLSELEAGPFLASQESPTSPPEAEAEADGRGSAMNPPGDSPLARFEDITAPVLPSPGALTGLLNGQKPAEGEPSSSAKDYSAEERDGGEQPKDDTNPYDASVAGHGEMLKELRVFLESSGGLSSLPVVPDERSRCLLQRLLSDKKRLVEAEERMKRSPEASAYFTEMHWRLGDLFVGAQALGSGKVQPAPSMPFVSVVLTSA</sequence>
<dbReference type="PANTHER" id="PTHR11102">
    <property type="entry name" value="SEL-1-LIKE PROTEIN"/>
    <property type="match status" value="1"/>
</dbReference>
<evidence type="ECO:0000313" key="3">
    <source>
        <dbReference type="EMBL" id="GAQ86210.1"/>
    </source>
</evidence>
<feature type="region of interest" description="Disordered" evidence="2">
    <location>
        <begin position="386"/>
        <end position="478"/>
    </location>
</feature>
<reference evidence="3 4" key="1">
    <citation type="journal article" date="2014" name="Nat. Commun.">
        <title>Klebsormidium flaccidum genome reveals primary factors for plant terrestrial adaptation.</title>
        <authorList>
            <person name="Hori K."/>
            <person name="Maruyama F."/>
            <person name="Fujisawa T."/>
            <person name="Togashi T."/>
            <person name="Yamamoto N."/>
            <person name="Seo M."/>
            <person name="Sato S."/>
            <person name="Yamada T."/>
            <person name="Mori H."/>
            <person name="Tajima N."/>
            <person name="Moriyama T."/>
            <person name="Ikeuchi M."/>
            <person name="Watanabe M."/>
            <person name="Wada H."/>
            <person name="Kobayashi K."/>
            <person name="Saito M."/>
            <person name="Masuda T."/>
            <person name="Sasaki-Sekimoto Y."/>
            <person name="Mashiguchi K."/>
            <person name="Awai K."/>
            <person name="Shimojima M."/>
            <person name="Masuda S."/>
            <person name="Iwai M."/>
            <person name="Nobusawa T."/>
            <person name="Narise T."/>
            <person name="Kondo S."/>
            <person name="Saito H."/>
            <person name="Sato R."/>
            <person name="Murakawa M."/>
            <person name="Ihara Y."/>
            <person name="Oshima-Yamada Y."/>
            <person name="Ohtaka K."/>
            <person name="Satoh M."/>
            <person name="Sonobe K."/>
            <person name="Ishii M."/>
            <person name="Ohtani R."/>
            <person name="Kanamori-Sato M."/>
            <person name="Honoki R."/>
            <person name="Miyazaki D."/>
            <person name="Mochizuki H."/>
            <person name="Umetsu J."/>
            <person name="Higashi K."/>
            <person name="Shibata D."/>
            <person name="Kamiya Y."/>
            <person name="Sato N."/>
            <person name="Nakamura Y."/>
            <person name="Tabata S."/>
            <person name="Ida S."/>
            <person name="Kurokawa K."/>
            <person name="Ohta H."/>
        </authorList>
    </citation>
    <scope>NUCLEOTIDE SEQUENCE [LARGE SCALE GENOMIC DNA]</scope>
    <source>
        <strain evidence="3 4">NIES-2285</strain>
    </source>
</reference>
<dbReference type="OrthoDB" id="272077at2759"/>
<organism evidence="3 4">
    <name type="scientific">Klebsormidium nitens</name>
    <name type="common">Green alga</name>
    <name type="synonym">Ulothrix nitens</name>
    <dbReference type="NCBI Taxonomy" id="105231"/>
    <lineage>
        <taxon>Eukaryota</taxon>
        <taxon>Viridiplantae</taxon>
        <taxon>Streptophyta</taxon>
        <taxon>Klebsormidiophyceae</taxon>
        <taxon>Klebsormidiales</taxon>
        <taxon>Klebsormidiaceae</taxon>
        <taxon>Klebsormidium</taxon>
    </lineage>
</organism>
<comment type="similarity">
    <text evidence="1">Belongs to the sel-1 family.</text>
</comment>
<dbReference type="AlphaFoldDB" id="A0A1Y1I5H8"/>
<evidence type="ECO:0000256" key="2">
    <source>
        <dbReference type="SAM" id="MobiDB-lite"/>
    </source>
</evidence>
<evidence type="ECO:0000256" key="1">
    <source>
        <dbReference type="ARBA" id="ARBA00038101"/>
    </source>
</evidence>
<feature type="region of interest" description="Disordered" evidence="2">
    <location>
        <begin position="1"/>
        <end position="21"/>
    </location>
</feature>
<feature type="compositionally biased region" description="Basic and acidic residues" evidence="2">
    <location>
        <begin position="456"/>
        <end position="471"/>
    </location>
</feature>
<protein>
    <submittedName>
        <fullName evidence="3">Uncharacterized protein</fullName>
    </submittedName>
</protein>
<dbReference type="Proteomes" id="UP000054558">
    <property type="component" value="Unassembled WGS sequence"/>
</dbReference>
<name>A0A1Y1I5H8_KLENI</name>
<dbReference type="InterPro" id="IPR006597">
    <property type="entry name" value="Sel1-like"/>
</dbReference>
<dbReference type="PANTHER" id="PTHR11102:SF160">
    <property type="entry name" value="ERAD-ASSOCIATED E3 UBIQUITIN-PROTEIN LIGASE COMPONENT HRD3"/>
    <property type="match status" value="1"/>
</dbReference>
<dbReference type="STRING" id="105231.A0A1Y1I5H8"/>
<dbReference type="EMBL" id="DF237225">
    <property type="protein sequence ID" value="GAQ86210.1"/>
    <property type="molecule type" value="Genomic_DNA"/>
</dbReference>
<dbReference type="Gene3D" id="1.25.40.10">
    <property type="entry name" value="Tetratricopeptide repeat domain"/>
    <property type="match status" value="1"/>
</dbReference>
<gene>
    <name evidence="3" type="ORF">KFL_002760070</name>
</gene>
<dbReference type="InterPro" id="IPR050767">
    <property type="entry name" value="Sel1_AlgK"/>
</dbReference>